<feature type="transmembrane region" description="Helical" evidence="1">
    <location>
        <begin position="63"/>
        <end position="82"/>
    </location>
</feature>
<evidence type="ECO:0000313" key="4">
    <source>
        <dbReference type="Proteomes" id="UP001230951"/>
    </source>
</evidence>
<keyword evidence="4" id="KW-1185">Reference proteome</keyword>
<accession>A0AAW8DHC4</accession>
<organism evidence="2 5">
    <name type="scientific">Arthrobacter bambusae</name>
    <dbReference type="NCBI Taxonomy" id="1338426"/>
    <lineage>
        <taxon>Bacteria</taxon>
        <taxon>Bacillati</taxon>
        <taxon>Actinomycetota</taxon>
        <taxon>Actinomycetes</taxon>
        <taxon>Micrococcales</taxon>
        <taxon>Micrococcaceae</taxon>
        <taxon>Arthrobacter</taxon>
    </lineage>
</organism>
<dbReference type="Proteomes" id="UP001230951">
    <property type="component" value="Unassembled WGS sequence"/>
</dbReference>
<keyword evidence="1" id="KW-0812">Transmembrane</keyword>
<dbReference type="EMBL" id="JAUSRG010000003">
    <property type="protein sequence ID" value="MDP9904559.1"/>
    <property type="molecule type" value="Genomic_DNA"/>
</dbReference>
<evidence type="ECO:0000313" key="5">
    <source>
        <dbReference type="Proteomes" id="UP001242995"/>
    </source>
</evidence>
<reference evidence="2 4" key="1">
    <citation type="submission" date="2023-07" db="EMBL/GenBank/DDBJ databases">
        <title>Sorghum-associated microbial communities from plants grown in Nebraska, USA.</title>
        <authorList>
            <person name="Schachtman D."/>
        </authorList>
    </citation>
    <scope>NUCLEOTIDE SEQUENCE</scope>
    <source>
        <strain evidence="2">DS1006</strain>
        <strain evidence="3 4">DS1016</strain>
    </source>
</reference>
<dbReference type="AlphaFoldDB" id="A0AAW8DHC4"/>
<evidence type="ECO:0000313" key="3">
    <source>
        <dbReference type="EMBL" id="MDQ0181013.1"/>
    </source>
</evidence>
<evidence type="ECO:0008006" key="6">
    <source>
        <dbReference type="Google" id="ProtNLM"/>
    </source>
</evidence>
<protein>
    <recommendedName>
        <fullName evidence="6">PrgI family protein</fullName>
    </recommendedName>
</protein>
<name>A0AAW8DHC4_9MICC</name>
<comment type="caution">
    <text evidence="2">The sequence shown here is derived from an EMBL/GenBank/DDBJ whole genome shotgun (WGS) entry which is preliminary data.</text>
</comment>
<dbReference type="RefSeq" id="WP_306960321.1">
    <property type="nucleotide sequence ID" value="NZ_JAUSRG010000003.1"/>
</dbReference>
<dbReference type="Proteomes" id="UP001242995">
    <property type="component" value="Unassembled WGS sequence"/>
</dbReference>
<gene>
    <name evidence="2" type="ORF">J2S90_001514</name>
    <name evidence="3" type="ORF">J2S93_002440</name>
</gene>
<evidence type="ECO:0000256" key="1">
    <source>
        <dbReference type="SAM" id="Phobius"/>
    </source>
</evidence>
<keyword evidence="1" id="KW-0472">Membrane</keyword>
<evidence type="ECO:0000313" key="2">
    <source>
        <dbReference type="EMBL" id="MDP9904559.1"/>
    </source>
</evidence>
<feature type="transmembrane region" description="Helical" evidence="1">
    <location>
        <begin position="38"/>
        <end position="57"/>
    </location>
</feature>
<proteinExistence type="predicted"/>
<keyword evidence="1" id="KW-1133">Transmembrane helix</keyword>
<dbReference type="EMBL" id="JAUSTF010000004">
    <property type="protein sequence ID" value="MDQ0181013.1"/>
    <property type="molecule type" value="Genomic_DNA"/>
</dbReference>
<sequence length="290" mass="32954">MAKSSYRITTPLNRGYLDHEISFPIFGFQIPATPLKQLVFLGGGMLVVAWAAMTTFIKDANPALIVLFVIWGFIAVFYLGGLTKTRELRFRTVPAFLAYTPKRARHVVTRRNADPSEFYSIVGIDDVAEDGEIRFADGSVGQVYLVVGSASYLLFDEDRVAILDRVDSFWRKVQTTCEYSLITTKEPQRIYHQLANLERRNQALEIRDPDLLELQNEQHDILTHHVGGKFSSIHQYVLLKGKSAEALRQAHLILQAEVEHSSLMIKEATILDREESYQMLRVFYQGVDAA</sequence>